<dbReference type="SUPFAM" id="SSF55120">
    <property type="entry name" value="Pseudouridine synthase"/>
    <property type="match status" value="1"/>
</dbReference>
<dbReference type="HAMAP" id="MF_00171">
    <property type="entry name" value="TruA"/>
    <property type="match status" value="1"/>
</dbReference>
<comment type="subunit">
    <text evidence="4">Homodimer.</text>
</comment>
<sequence>MFTLSIDFFNTFAFVMRYLVRLSYSGAGFHGWQVQPGDPSIQGALEKALSTLLRRAVAVTGAGRTDTGVNATGYVAHFDADGLTDAKVLTYKLNAILPPQIVVLGIEPAGPDFHARFDASRREYSYFLHRVKDPFLDNFSYLCAYPVLDFDRMNEAAALLAGTHDFRCFEKTGSDSRTSICTVYSASWKAYSPSVSAWEPFPEGAQPRYWRFEIAADRFLRNMVRAVVGTLVEVGRGRRSLENFSSLILPPEGCPSDAAPRPSSRCSAGESVPGKALFLSAVRY</sequence>
<dbReference type="AlphaFoldDB" id="A0A9D9NNR3"/>
<dbReference type="Gene3D" id="3.30.70.580">
    <property type="entry name" value="Pseudouridine synthase I, catalytic domain, N-terminal subdomain"/>
    <property type="match status" value="1"/>
</dbReference>
<evidence type="ECO:0000313" key="9">
    <source>
        <dbReference type="EMBL" id="MBO8480200.1"/>
    </source>
</evidence>
<evidence type="ECO:0000256" key="3">
    <source>
        <dbReference type="ARBA" id="ARBA00023235"/>
    </source>
</evidence>
<reference evidence="9" key="2">
    <citation type="journal article" date="2021" name="PeerJ">
        <title>Extensive microbial diversity within the chicken gut microbiome revealed by metagenomics and culture.</title>
        <authorList>
            <person name="Gilroy R."/>
            <person name="Ravi A."/>
            <person name="Getino M."/>
            <person name="Pursley I."/>
            <person name="Horton D.L."/>
            <person name="Alikhan N.F."/>
            <person name="Baker D."/>
            <person name="Gharbi K."/>
            <person name="Hall N."/>
            <person name="Watson M."/>
            <person name="Adriaenssens E.M."/>
            <person name="Foster-Nyarko E."/>
            <person name="Jarju S."/>
            <person name="Secka A."/>
            <person name="Antonio M."/>
            <person name="Oren A."/>
            <person name="Chaudhuri R.R."/>
            <person name="La Ragione R."/>
            <person name="Hildebrand F."/>
            <person name="Pallen M.J."/>
        </authorList>
    </citation>
    <scope>NUCLEOTIDE SEQUENCE</scope>
    <source>
        <strain evidence="9">B3-1481</strain>
    </source>
</reference>
<evidence type="ECO:0000256" key="2">
    <source>
        <dbReference type="ARBA" id="ARBA00022694"/>
    </source>
</evidence>
<comment type="similarity">
    <text evidence="1 4 7">Belongs to the tRNA pseudouridine synthase TruA family.</text>
</comment>
<dbReference type="NCBIfam" id="TIGR00071">
    <property type="entry name" value="hisT_truA"/>
    <property type="match status" value="1"/>
</dbReference>
<dbReference type="PANTHER" id="PTHR11142:SF0">
    <property type="entry name" value="TRNA PSEUDOURIDINE SYNTHASE-LIKE 1"/>
    <property type="match status" value="1"/>
</dbReference>
<dbReference type="GO" id="GO:0003723">
    <property type="term" value="F:RNA binding"/>
    <property type="evidence" value="ECO:0007669"/>
    <property type="project" value="InterPro"/>
</dbReference>
<dbReference type="EC" id="5.4.99.12" evidence="4"/>
<evidence type="ECO:0000256" key="5">
    <source>
        <dbReference type="PIRSR" id="PIRSR001430-1"/>
    </source>
</evidence>
<dbReference type="GO" id="GO:0031119">
    <property type="term" value="P:tRNA pseudouridine synthesis"/>
    <property type="evidence" value="ECO:0007669"/>
    <property type="project" value="UniProtKB-UniRule"/>
</dbReference>
<comment type="function">
    <text evidence="4">Formation of pseudouridine at positions 38, 39 and 40 in the anticodon stem and loop of transfer RNAs.</text>
</comment>
<dbReference type="InterPro" id="IPR001406">
    <property type="entry name" value="PsdUridine_synth_TruA"/>
</dbReference>
<feature type="domain" description="Pseudouridine synthase I TruA alpha/beta" evidence="8">
    <location>
        <begin position="156"/>
        <end position="256"/>
    </location>
</feature>
<comment type="catalytic activity">
    <reaction evidence="4 7">
        <text>uridine(38/39/40) in tRNA = pseudouridine(38/39/40) in tRNA</text>
        <dbReference type="Rhea" id="RHEA:22376"/>
        <dbReference type="Rhea" id="RHEA-COMP:10085"/>
        <dbReference type="Rhea" id="RHEA-COMP:10087"/>
        <dbReference type="ChEBI" id="CHEBI:65314"/>
        <dbReference type="ChEBI" id="CHEBI:65315"/>
        <dbReference type="EC" id="5.4.99.12"/>
    </reaction>
</comment>
<dbReference type="CDD" id="cd02570">
    <property type="entry name" value="PseudoU_synth_EcTruA"/>
    <property type="match status" value="1"/>
</dbReference>
<dbReference type="FunFam" id="3.30.70.580:FF:000001">
    <property type="entry name" value="tRNA pseudouridine synthase A"/>
    <property type="match status" value="1"/>
</dbReference>
<gene>
    <name evidence="4 9" type="primary">truA</name>
    <name evidence="9" type="ORF">IAB76_03700</name>
</gene>
<dbReference type="Proteomes" id="UP000823769">
    <property type="component" value="Unassembled WGS sequence"/>
</dbReference>
<evidence type="ECO:0000256" key="6">
    <source>
        <dbReference type="PIRSR" id="PIRSR001430-2"/>
    </source>
</evidence>
<keyword evidence="3 4" id="KW-0413">Isomerase</keyword>
<dbReference type="Pfam" id="PF01416">
    <property type="entry name" value="PseudoU_synth_1"/>
    <property type="match status" value="2"/>
</dbReference>
<accession>A0A9D9NNR3</accession>
<protein>
    <recommendedName>
        <fullName evidence="4">tRNA pseudouridine synthase A</fullName>
        <ecNumber evidence="4">5.4.99.12</ecNumber>
    </recommendedName>
    <alternativeName>
        <fullName evidence="4">tRNA pseudouridine(38-40) synthase</fullName>
    </alternativeName>
    <alternativeName>
        <fullName evidence="4">tRNA pseudouridylate synthase I</fullName>
    </alternativeName>
    <alternativeName>
        <fullName evidence="4">tRNA-uridine isomerase I</fullName>
    </alternativeName>
</protein>
<dbReference type="PANTHER" id="PTHR11142">
    <property type="entry name" value="PSEUDOURIDYLATE SYNTHASE"/>
    <property type="match status" value="1"/>
</dbReference>
<feature type="active site" description="Nucleophile" evidence="4 5">
    <location>
        <position position="66"/>
    </location>
</feature>
<dbReference type="InterPro" id="IPR020095">
    <property type="entry name" value="PsdUridine_synth_TruA_C"/>
</dbReference>
<evidence type="ECO:0000256" key="7">
    <source>
        <dbReference type="RuleBase" id="RU003792"/>
    </source>
</evidence>
<feature type="binding site" evidence="4 6">
    <location>
        <position position="124"/>
    </location>
    <ligand>
        <name>substrate</name>
    </ligand>
</feature>
<organism evidence="9 10">
    <name type="scientific">Candidatus Cryptobacteroides avistercoris</name>
    <dbReference type="NCBI Taxonomy" id="2840758"/>
    <lineage>
        <taxon>Bacteria</taxon>
        <taxon>Pseudomonadati</taxon>
        <taxon>Bacteroidota</taxon>
        <taxon>Bacteroidia</taxon>
        <taxon>Bacteroidales</taxon>
        <taxon>Candidatus Cryptobacteroides</taxon>
    </lineage>
</organism>
<dbReference type="EMBL" id="JADILW010000056">
    <property type="protein sequence ID" value="MBO8480200.1"/>
    <property type="molecule type" value="Genomic_DNA"/>
</dbReference>
<dbReference type="InterPro" id="IPR020103">
    <property type="entry name" value="PsdUridine_synth_cat_dom_sf"/>
</dbReference>
<evidence type="ECO:0000259" key="8">
    <source>
        <dbReference type="Pfam" id="PF01416"/>
    </source>
</evidence>
<comment type="caution">
    <text evidence="9">The sequence shown here is derived from an EMBL/GenBank/DDBJ whole genome shotgun (WGS) entry which is preliminary data.</text>
</comment>
<evidence type="ECO:0000313" key="10">
    <source>
        <dbReference type="Proteomes" id="UP000823769"/>
    </source>
</evidence>
<proteinExistence type="inferred from homology"/>
<dbReference type="GO" id="GO:0160147">
    <property type="term" value="F:tRNA pseudouridine(38-40) synthase activity"/>
    <property type="evidence" value="ECO:0007669"/>
    <property type="project" value="UniProtKB-EC"/>
</dbReference>
<dbReference type="InterPro" id="IPR020097">
    <property type="entry name" value="PsdUridine_synth_TruA_a/b_dom"/>
</dbReference>
<comment type="caution">
    <text evidence="4">Lacks conserved residue(s) required for the propagation of feature annotation.</text>
</comment>
<name>A0A9D9NNR3_9BACT</name>
<dbReference type="Gene3D" id="3.30.70.660">
    <property type="entry name" value="Pseudouridine synthase I, catalytic domain, C-terminal subdomain"/>
    <property type="match status" value="1"/>
</dbReference>
<evidence type="ECO:0000256" key="1">
    <source>
        <dbReference type="ARBA" id="ARBA00009375"/>
    </source>
</evidence>
<dbReference type="PIRSF" id="PIRSF001430">
    <property type="entry name" value="tRNA_psdUrid_synth"/>
    <property type="match status" value="1"/>
</dbReference>
<feature type="domain" description="Pseudouridine synthase I TruA alpha/beta" evidence="8">
    <location>
        <begin position="24"/>
        <end position="118"/>
    </location>
</feature>
<keyword evidence="2 4" id="KW-0819">tRNA processing</keyword>
<evidence type="ECO:0000256" key="4">
    <source>
        <dbReference type="HAMAP-Rule" id="MF_00171"/>
    </source>
</evidence>
<reference evidence="9" key="1">
    <citation type="submission" date="2020-10" db="EMBL/GenBank/DDBJ databases">
        <authorList>
            <person name="Gilroy R."/>
        </authorList>
    </citation>
    <scope>NUCLEOTIDE SEQUENCE</scope>
    <source>
        <strain evidence="9">B3-1481</strain>
    </source>
</reference>
<dbReference type="InterPro" id="IPR020094">
    <property type="entry name" value="TruA/RsuA/RluB/E/F_N"/>
</dbReference>